<dbReference type="PANTHER" id="PTHR44758">
    <property type="entry name" value="NAD(P) TRANSHYDROGENASE SUBUNIT BETA"/>
    <property type="match status" value="1"/>
</dbReference>
<feature type="transmembrane region" description="Helical" evidence="10">
    <location>
        <begin position="12"/>
        <end position="33"/>
    </location>
</feature>
<feature type="transmembrane region" description="Helical" evidence="10">
    <location>
        <begin position="53"/>
        <end position="71"/>
    </location>
</feature>
<evidence type="ECO:0000256" key="5">
    <source>
        <dbReference type="ARBA" id="ARBA00022967"/>
    </source>
</evidence>
<name>W4MGG0_9BACT</name>
<dbReference type="Gene3D" id="3.40.50.1220">
    <property type="entry name" value="TPP-binding domain"/>
    <property type="match status" value="1"/>
</dbReference>
<comment type="subcellular location">
    <subcellularLocation>
        <location evidence="1">Membrane</location>
        <topology evidence="1">Multi-pass membrane protein</topology>
    </subcellularLocation>
</comment>
<dbReference type="GO" id="GO:0016020">
    <property type="term" value="C:membrane"/>
    <property type="evidence" value="ECO:0007669"/>
    <property type="project" value="UniProtKB-SubCell"/>
</dbReference>
<dbReference type="EMBL" id="AZHX01000073">
    <property type="protein sequence ID" value="ETX09021.1"/>
    <property type="molecule type" value="Genomic_DNA"/>
</dbReference>
<dbReference type="Proteomes" id="UP000019140">
    <property type="component" value="Unassembled WGS sequence"/>
</dbReference>
<comment type="catalytic activity">
    <reaction evidence="9">
        <text>NAD(+) + NADPH + H(+)(in) = NADH + NADP(+) + H(+)(out)</text>
        <dbReference type="Rhea" id="RHEA:47992"/>
        <dbReference type="ChEBI" id="CHEBI:15378"/>
        <dbReference type="ChEBI" id="CHEBI:57540"/>
        <dbReference type="ChEBI" id="CHEBI:57783"/>
        <dbReference type="ChEBI" id="CHEBI:57945"/>
        <dbReference type="ChEBI" id="CHEBI:58349"/>
        <dbReference type="EC" id="7.1.1.1"/>
    </reaction>
</comment>
<proteinExistence type="predicted"/>
<keyword evidence="7" id="KW-0520">NAD</keyword>
<evidence type="ECO:0000259" key="11">
    <source>
        <dbReference type="Pfam" id="PF02233"/>
    </source>
</evidence>
<sequence length="354" mass="36646">PGALAAPEPNTMLTILLGMLIGALTLTGSLVAFGKLQGILPGAPLTFPLQQPVNGLLMLAFVVGAAVMFQVPAAHAVFLALIGIALVLGCLFVLPIGSADMPVVISLLNACSGLAASAAGFVVQNPLLVIAGALVGASGVILTQMMCASMNRSLTHVLFGAFGTADHAAGAALSPGEQVVRSVDVEEAAMMLAYARTVIIVPGYGMAVAQAQHAVYELAAQLKSHGVEVTYAIHPVAGRMPGHMNVLLAEANVAYTDLADMDVINPVFEHTDVALVIGANDIVNPAARSDPQSPIYGMPILDVDKAHHTIVIKRSLNPGFAGIDNALFYEKNTMMLFGDARTVVNSLINEVKTL</sequence>
<comment type="caution">
    <text evidence="12">The sequence shown here is derived from an EMBL/GenBank/DDBJ whole genome shotgun (WGS) entry which is preliminary data.</text>
</comment>
<dbReference type="PANTHER" id="PTHR44758:SF1">
    <property type="entry name" value="NAD(P) TRANSHYDROGENASE SUBUNIT BETA"/>
    <property type="match status" value="1"/>
</dbReference>
<keyword evidence="5" id="KW-1278">Translocase</keyword>
<evidence type="ECO:0000256" key="1">
    <source>
        <dbReference type="ARBA" id="ARBA00004141"/>
    </source>
</evidence>
<feature type="transmembrane region" description="Helical" evidence="10">
    <location>
        <begin position="77"/>
        <end position="96"/>
    </location>
</feature>
<evidence type="ECO:0000256" key="10">
    <source>
        <dbReference type="SAM" id="Phobius"/>
    </source>
</evidence>
<evidence type="ECO:0000256" key="9">
    <source>
        <dbReference type="ARBA" id="ARBA00048202"/>
    </source>
</evidence>
<gene>
    <name evidence="12" type="ORF">ETSY2_01950</name>
</gene>
<dbReference type="HOGENOM" id="CLU_781915_0_0_7"/>
<evidence type="ECO:0000256" key="7">
    <source>
        <dbReference type="ARBA" id="ARBA00023027"/>
    </source>
</evidence>
<dbReference type="SUPFAM" id="SSF52467">
    <property type="entry name" value="DHS-like NAD/FAD-binding domain"/>
    <property type="match status" value="1"/>
</dbReference>
<feature type="domain" description="NADP transhydrogenase beta-like" evidence="11">
    <location>
        <begin position="11"/>
        <end position="349"/>
    </location>
</feature>
<feature type="transmembrane region" description="Helical" evidence="10">
    <location>
        <begin position="128"/>
        <end position="148"/>
    </location>
</feature>
<accession>W4MGG0</accession>
<evidence type="ECO:0000313" key="13">
    <source>
        <dbReference type="Proteomes" id="UP000019140"/>
    </source>
</evidence>
<keyword evidence="8 10" id="KW-0472">Membrane</keyword>
<dbReference type="Pfam" id="PF02233">
    <property type="entry name" value="PNTB"/>
    <property type="match status" value="1"/>
</dbReference>
<dbReference type="InterPro" id="IPR029035">
    <property type="entry name" value="DHS-like_NAD/FAD-binding_dom"/>
</dbReference>
<keyword evidence="6 10" id="KW-1133">Transmembrane helix</keyword>
<protein>
    <recommendedName>
        <fullName evidence="2">proton-translocating NAD(P)(+) transhydrogenase</fullName>
        <ecNumber evidence="2">7.1.1.1</ecNumber>
    </recommendedName>
</protein>
<evidence type="ECO:0000256" key="4">
    <source>
        <dbReference type="ARBA" id="ARBA00022857"/>
    </source>
</evidence>
<dbReference type="EC" id="7.1.1.1" evidence="2"/>
<feature type="non-terminal residue" evidence="12">
    <location>
        <position position="1"/>
    </location>
</feature>
<organism evidence="12 13">
    <name type="scientific">Candidatus Entotheonella gemina</name>
    <dbReference type="NCBI Taxonomy" id="1429439"/>
    <lineage>
        <taxon>Bacteria</taxon>
        <taxon>Pseudomonadati</taxon>
        <taxon>Nitrospinota/Tectimicrobiota group</taxon>
        <taxon>Candidatus Tectimicrobiota</taxon>
        <taxon>Candidatus Entotheonellia</taxon>
        <taxon>Candidatus Entotheonellales</taxon>
        <taxon>Candidatus Entotheonellaceae</taxon>
        <taxon>Candidatus Entotheonella</taxon>
    </lineage>
</organism>
<reference evidence="12 13" key="1">
    <citation type="journal article" date="2014" name="Nature">
        <title>An environmental bacterial taxon with a large and distinct metabolic repertoire.</title>
        <authorList>
            <person name="Wilson M.C."/>
            <person name="Mori T."/>
            <person name="Ruckert C."/>
            <person name="Uria A.R."/>
            <person name="Helf M.J."/>
            <person name="Takada K."/>
            <person name="Gernert C."/>
            <person name="Steffens U.A."/>
            <person name="Heycke N."/>
            <person name="Schmitt S."/>
            <person name="Rinke C."/>
            <person name="Helfrich E.J."/>
            <person name="Brachmann A.O."/>
            <person name="Gurgui C."/>
            <person name="Wakimoto T."/>
            <person name="Kracht M."/>
            <person name="Crusemann M."/>
            <person name="Hentschel U."/>
            <person name="Abe I."/>
            <person name="Matsunaga S."/>
            <person name="Kalinowski J."/>
            <person name="Takeyama H."/>
            <person name="Piel J."/>
        </authorList>
    </citation>
    <scope>NUCLEOTIDE SEQUENCE [LARGE SCALE GENOMIC DNA]</scope>
    <source>
        <strain evidence="13">TSY2</strain>
    </source>
</reference>
<dbReference type="InterPro" id="IPR034300">
    <property type="entry name" value="PNTB-like"/>
</dbReference>
<evidence type="ECO:0000313" key="12">
    <source>
        <dbReference type="EMBL" id="ETX09021.1"/>
    </source>
</evidence>
<dbReference type="GO" id="GO:0008750">
    <property type="term" value="F:proton-translocating NAD(P)+ transhydrogenase activity"/>
    <property type="evidence" value="ECO:0007669"/>
    <property type="project" value="UniProtKB-EC"/>
</dbReference>
<dbReference type="AlphaFoldDB" id="W4MGG0"/>
<dbReference type="PATRIC" id="fig|1429439.4.peg.340"/>
<keyword evidence="3 10" id="KW-0812">Transmembrane</keyword>
<evidence type="ECO:0000256" key="6">
    <source>
        <dbReference type="ARBA" id="ARBA00022989"/>
    </source>
</evidence>
<evidence type="ECO:0000256" key="2">
    <source>
        <dbReference type="ARBA" id="ARBA00012943"/>
    </source>
</evidence>
<keyword evidence="4" id="KW-0521">NADP</keyword>
<keyword evidence="13" id="KW-1185">Reference proteome</keyword>
<evidence type="ECO:0000256" key="3">
    <source>
        <dbReference type="ARBA" id="ARBA00022692"/>
    </source>
</evidence>
<evidence type="ECO:0000256" key="8">
    <source>
        <dbReference type="ARBA" id="ARBA00023136"/>
    </source>
</evidence>